<feature type="region of interest" description="Disordered" evidence="2">
    <location>
        <begin position="49"/>
        <end position="74"/>
    </location>
</feature>
<feature type="compositionally biased region" description="Low complexity" evidence="2">
    <location>
        <begin position="54"/>
        <end position="71"/>
    </location>
</feature>
<evidence type="ECO:0000313" key="3">
    <source>
        <dbReference type="EMBL" id="KAL0564438.1"/>
    </source>
</evidence>
<feature type="coiled-coil region" evidence="1">
    <location>
        <begin position="128"/>
        <end position="162"/>
    </location>
</feature>
<gene>
    <name evidence="3" type="ORF">V5O48_017608</name>
</gene>
<evidence type="ECO:0000256" key="2">
    <source>
        <dbReference type="SAM" id="MobiDB-lite"/>
    </source>
</evidence>
<evidence type="ECO:0000256" key="1">
    <source>
        <dbReference type="SAM" id="Coils"/>
    </source>
</evidence>
<reference evidence="3 4" key="1">
    <citation type="submission" date="2024-02" db="EMBL/GenBank/DDBJ databases">
        <title>A draft genome for the cacao thread blight pathogen Marasmius crinis-equi.</title>
        <authorList>
            <person name="Cohen S.P."/>
            <person name="Baruah I.K."/>
            <person name="Amoako-Attah I."/>
            <person name="Bukari Y."/>
            <person name="Meinhardt L.W."/>
            <person name="Bailey B.A."/>
        </authorList>
    </citation>
    <scope>NUCLEOTIDE SEQUENCE [LARGE SCALE GENOMIC DNA]</scope>
    <source>
        <strain evidence="3 4">GH-76</strain>
    </source>
</reference>
<comment type="caution">
    <text evidence="3">The sequence shown here is derived from an EMBL/GenBank/DDBJ whole genome shotgun (WGS) entry which is preliminary data.</text>
</comment>
<dbReference type="Proteomes" id="UP001465976">
    <property type="component" value="Unassembled WGS sequence"/>
</dbReference>
<sequence>MSHDIHQGAAMSFVEERTLDNAADDQGYGHCPLCRDRFGDADIKKLRVDAPAVSSARSSQSRGSRASSSRGDSPEDVATGLLKVILEAWNDDKDELAALITDVLTWLDGQDENEFLSLRNACEAFEERKDLESDISENKDTIRSYKKKLKSCEKKLGSLEDSRFEDDAVCLAKEESIQELQEYVRTTIFILLMI</sequence>
<keyword evidence="1" id="KW-0175">Coiled coil</keyword>
<organism evidence="3 4">
    <name type="scientific">Marasmius crinis-equi</name>
    <dbReference type="NCBI Taxonomy" id="585013"/>
    <lineage>
        <taxon>Eukaryota</taxon>
        <taxon>Fungi</taxon>
        <taxon>Dikarya</taxon>
        <taxon>Basidiomycota</taxon>
        <taxon>Agaricomycotina</taxon>
        <taxon>Agaricomycetes</taxon>
        <taxon>Agaricomycetidae</taxon>
        <taxon>Agaricales</taxon>
        <taxon>Marasmiineae</taxon>
        <taxon>Marasmiaceae</taxon>
        <taxon>Marasmius</taxon>
    </lineage>
</organism>
<accession>A0ABR3ENI6</accession>
<dbReference type="EMBL" id="JBAHYK010002784">
    <property type="protein sequence ID" value="KAL0564438.1"/>
    <property type="molecule type" value="Genomic_DNA"/>
</dbReference>
<keyword evidence="4" id="KW-1185">Reference proteome</keyword>
<evidence type="ECO:0000313" key="4">
    <source>
        <dbReference type="Proteomes" id="UP001465976"/>
    </source>
</evidence>
<name>A0ABR3ENI6_9AGAR</name>
<proteinExistence type="predicted"/>
<protein>
    <submittedName>
        <fullName evidence="3">Uncharacterized protein</fullName>
    </submittedName>
</protein>